<evidence type="ECO:0000313" key="2">
    <source>
        <dbReference type="EMBL" id="TNN70223.1"/>
    </source>
</evidence>
<dbReference type="Proteomes" id="UP000314294">
    <property type="component" value="Unassembled WGS sequence"/>
</dbReference>
<comment type="caution">
    <text evidence="2">The sequence shown here is derived from an EMBL/GenBank/DDBJ whole genome shotgun (WGS) entry which is preliminary data.</text>
</comment>
<evidence type="ECO:0000256" key="1">
    <source>
        <dbReference type="SAM" id="MobiDB-lite"/>
    </source>
</evidence>
<proteinExistence type="predicted"/>
<organism evidence="2 3">
    <name type="scientific">Liparis tanakae</name>
    <name type="common">Tanaka's snailfish</name>
    <dbReference type="NCBI Taxonomy" id="230148"/>
    <lineage>
        <taxon>Eukaryota</taxon>
        <taxon>Metazoa</taxon>
        <taxon>Chordata</taxon>
        <taxon>Craniata</taxon>
        <taxon>Vertebrata</taxon>
        <taxon>Euteleostomi</taxon>
        <taxon>Actinopterygii</taxon>
        <taxon>Neopterygii</taxon>
        <taxon>Teleostei</taxon>
        <taxon>Neoteleostei</taxon>
        <taxon>Acanthomorphata</taxon>
        <taxon>Eupercaria</taxon>
        <taxon>Perciformes</taxon>
        <taxon>Cottioidei</taxon>
        <taxon>Cottales</taxon>
        <taxon>Liparidae</taxon>
        <taxon>Liparis</taxon>
    </lineage>
</organism>
<protein>
    <submittedName>
        <fullName evidence="2">Uncharacterized protein</fullName>
    </submittedName>
</protein>
<sequence length="63" mass="7101">MALGAPPPVLTPRRRVHVLKDYRNNGGLHHQSFRRDSPLFQKSPIAPLQPSLHDPLHPPPSVR</sequence>
<accession>A0A4Z2HZ13</accession>
<dbReference type="EMBL" id="SRLO01000166">
    <property type="protein sequence ID" value="TNN70223.1"/>
    <property type="molecule type" value="Genomic_DNA"/>
</dbReference>
<keyword evidence="3" id="KW-1185">Reference proteome</keyword>
<dbReference type="AlphaFoldDB" id="A0A4Z2HZ13"/>
<feature type="region of interest" description="Disordered" evidence="1">
    <location>
        <begin position="23"/>
        <end position="63"/>
    </location>
</feature>
<evidence type="ECO:0000313" key="3">
    <source>
        <dbReference type="Proteomes" id="UP000314294"/>
    </source>
</evidence>
<gene>
    <name evidence="2" type="ORF">EYF80_019594</name>
</gene>
<reference evidence="2 3" key="1">
    <citation type="submission" date="2019-03" db="EMBL/GenBank/DDBJ databases">
        <title>First draft genome of Liparis tanakae, snailfish: a comprehensive survey of snailfish specific genes.</title>
        <authorList>
            <person name="Kim W."/>
            <person name="Song I."/>
            <person name="Jeong J.-H."/>
            <person name="Kim D."/>
            <person name="Kim S."/>
            <person name="Ryu S."/>
            <person name="Song J.Y."/>
            <person name="Lee S.K."/>
        </authorList>
    </citation>
    <scope>NUCLEOTIDE SEQUENCE [LARGE SCALE GENOMIC DNA]</scope>
    <source>
        <tissue evidence="2">Muscle</tissue>
    </source>
</reference>
<name>A0A4Z2HZ13_9TELE</name>